<dbReference type="Proteomes" id="UP000800097">
    <property type="component" value="Unassembled WGS sequence"/>
</dbReference>
<organism evidence="1 2">
    <name type="scientific">Westerdykella ornata</name>
    <dbReference type="NCBI Taxonomy" id="318751"/>
    <lineage>
        <taxon>Eukaryota</taxon>
        <taxon>Fungi</taxon>
        <taxon>Dikarya</taxon>
        <taxon>Ascomycota</taxon>
        <taxon>Pezizomycotina</taxon>
        <taxon>Dothideomycetes</taxon>
        <taxon>Pleosporomycetidae</taxon>
        <taxon>Pleosporales</taxon>
        <taxon>Sporormiaceae</taxon>
        <taxon>Westerdykella</taxon>
    </lineage>
</organism>
<dbReference type="GeneID" id="54556363"/>
<reference evidence="1" key="1">
    <citation type="journal article" date="2020" name="Stud. Mycol.">
        <title>101 Dothideomycetes genomes: a test case for predicting lifestyles and emergence of pathogens.</title>
        <authorList>
            <person name="Haridas S."/>
            <person name="Albert R."/>
            <person name="Binder M."/>
            <person name="Bloem J."/>
            <person name="Labutti K."/>
            <person name="Salamov A."/>
            <person name="Andreopoulos B."/>
            <person name="Baker S."/>
            <person name="Barry K."/>
            <person name="Bills G."/>
            <person name="Bluhm B."/>
            <person name="Cannon C."/>
            <person name="Castanera R."/>
            <person name="Culley D."/>
            <person name="Daum C."/>
            <person name="Ezra D."/>
            <person name="Gonzalez J."/>
            <person name="Henrissat B."/>
            <person name="Kuo A."/>
            <person name="Liang C."/>
            <person name="Lipzen A."/>
            <person name="Lutzoni F."/>
            <person name="Magnuson J."/>
            <person name="Mondo S."/>
            <person name="Nolan M."/>
            <person name="Ohm R."/>
            <person name="Pangilinan J."/>
            <person name="Park H.-J."/>
            <person name="Ramirez L."/>
            <person name="Alfaro M."/>
            <person name="Sun H."/>
            <person name="Tritt A."/>
            <person name="Yoshinaga Y."/>
            <person name="Zwiers L.-H."/>
            <person name="Turgeon B."/>
            <person name="Goodwin S."/>
            <person name="Spatafora J."/>
            <person name="Crous P."/>
            <person name="Grigoriev I."/>
        </authorList>
    </citation>
    <scope>NUCLEOTIDE SEQUENCE</scope>
    <source>
        <strain evidence="1">CBS 379.55</strain>
    </source>
</reference>
<gene>
    <name evidence="1" type="ORF">EI97DRAFT_89209</name>
</gene>
<evidence type="ECO:0000313" key="2">
    <source>
        <dbReference type="Proteomes" id="UP000800097"/>
    </source>
</evidence>
<evidence type="ECO:0000313" key="1">
    <source>
        <dbReference type="EMBL" id="KAF2274791.1"/>
    </source>
</evidence>
<dbReference type="AlphaFoldDB" id="A0A6A6JE03"/>
<name>A0A6A6JE03_WESOR</name>
<accession>A0A6A6JE03</accession>
<dbReference type="EMBL" id="ML986500">
    <property type="protein sequence ID" value="KAF2274791.1"/>
    <property type="molecule type" value="Genomic_DNA"/>
</dbReference>
<keyword evidence="2" id="KW-1185">Reference proteome</keyword>
<sequence length="99" mass="11038">MGIHGLSISSSLVVFQTNPCRAYNFDVVGDYYCSSRGLECNNGRNAMPNPGNMSIPQLQRIISATNELLIPLFMSGTPWKTRSHRQWSLPPPVLVPSFR</sequence>
<dbReference type="RefSeq" id="XP_033652330.1">
    <property type="nucleotide sequence ID" value="XM_033803188.1"/>
</dbReference>
<proteinExistence type="predicted"/>
<protein>
    <submittedName>
        <fullName evidence="1">Uncharacterized protein</fullName>
    </submittedName>
</protein>